<gene>
    <name evidence="1" type="ORF">LX77_03859</name>
</gene>
<accession>A0A1A7QNN6</accession>
<name>A0A1A7QNN6_9FLAO</name>
<dbReference type="Proteomes" id="UP000248987">
    <property type="component" value="Unassembled WGS sequence"/>
</dbReference>
<dbReference type="RefSeq" id="WP_066438853.1">
    <property type="nucleotide sequence ID" value="NZ_LZRN01000076.1"/>
</dbReference>
<dbReference type="PROSITE" id="PS51257">
    <property type="entry name" value="PROKAR_LIPOPROTEIN"/>
    <property type="match status" value="1"/>
</dbReference>
<evidence type="ECO:0008006" key="3">
    <source>
        <dbReference type="Google" id="ProtNLM"/>
    </source>
</evidence>
<evidence type="ECO:0000313" key="1">
    <source>
        <dbReference type="EMBL" id="RAJ17533.1"/>
    </source>
</evidence>
<proteinExistence type="predicted"/>
<evidence type="ECO:0000313" key="2">
    <source>
        <dbReference type="Proteomes" id="UP000248987"/>
    </source>
</evidence>
<reference evidence="1 2" key="1">
    <citation type="submission" date="2018-06" db="EMBL/GenBank/DDBJ databases">
        <title>Genomic Encyclopedia of Archaeal and Bacterial Type Strains, Phase II (KMG-II): from individual species to whole genera.</title>
        <authorList>
            <person name="Goeker M."/>
        </authorList>
    </citation>
    <scope>NUCLEOTIDE SEQUENCE [LARGE SCALE GENOMIC DNA]</scope>
    <source>
        <strain evidence="1 2">DSM 12408</strain>
    </source>
</reference>
<comment type="caution">
    <text evidence="1">The sequence shown here is derived from an EMBL/GenBank/DDBJ whole genome shotgun (WGS) entry which is preliminary data.</text>
</comment>
<organism evidence="1 2">
    <name type="scientific">Gelidibacter algens</name>
    <dbReference type="NCBI Taxonomy" id="49280"/>
    <lineage>
        <taxon>Bacteria</taxon>
        <taxon>Pseudomonadati</taxon>
        <taxon>Bacteroidota</taxon>
        <taxon>Flavobacteriia</taxon>
        <taxon>Flavobacteriales</taxon>
        <taxon>Flavobacteriaceae</taxon>
        <taxon>Gelidibacter</taxon>
    </lineage>
</organism>
<dbReference type="STRING" id="49280.A9996_18540"/>
<protein>
    <recommendedName>
        <fullName evidence="3">Lipoprotein</fullName>
    </recommendedName>
</protein>
<dbReference type="EMBL" id="QLLQ01000034">
    <property type="protein sequence ID" value="RAJ17533.1"/>
    <property type="molecule type" value="Genomic_DNA"/>
</dbReference>
<keyword evidence="2" id="KW-1185">Reference proteome</keyword>
<dbReference type="AlphaFoldDB" id="A0A1A7QNN6"/>
<sequence length="196" mass="22861">MKKTLSILIILLICSCAKRSYKIIDYGQFKITVPEKWNKYERKGIDSYIGGIITDKNDTLKFDLGKYSADVSTDLPMIYTKEMLSELAKKERELLPKTKHLVVEDWTYEGIDIKEYLKYDVEYYTIDCINAKIITPKNKGFGSSGIYIDSLSGLKQNYDKLKFNFYGQYLSDKTQAEFIKALKTLRFEKYCGQHRI</sequence>
<dbReference type="OrthoDB" id="676083at2"/>